<dbReference type="RefSeq" id="WP_187304186.1">
    <property type="nucleotide sequence ID" value="NZ_JACRYT010000025.1"/>
</dbReference>
<dbReference type="InterPro" id="IPR013815">
    <property type="entry name" value="ATP_grasp_subdomain_1"/>
</dbReference>
<dbReference type="PROSITE" id="PS50975">
    <property type="entry name" value="ATP_GRASP"/>
    <property type="match status" value="1"/>
</dbReference>
<reference evidence="3" key="1">
    <citation type="submission" date="2020-08" db="EMBL/GenBank/DDBJ databases">
        <title>Genome public.</title>
        <authorList>
            <person name="Liu C."/>
            <person name="Sun Q."/>
        </authorList>
    </citation>
    <scope>NUCLEOTIDE SEQUENCE</scope>
    <source>
        <strain evidence="3">BX12</strain>
    </source>
</reference>
<sequence length="302" mass="33992">MIGLIAGSSGDSLVDELHKRDYSVAIVCGKKNEPGFSEADCSLAIDLSRHEEIYNFFDLHSVSKVIFGTGHTIAFTLAEYLLAKGISLNIDPVKCNMAKDKYKFKRQLEALGINTPKTLWANDISKFKDIKELSFPYVFKSTSDKFQPCKINNMNELELVNREVLRADSKVLVEEYIDGNDCTVAVVNDGNIIKSLGVTYYSKAKEYKLRGFNNAYSKKMTCEKEREICRIAEEIVRKLHFFGLVRIDFIVSEEIYVLELNSVIVTGYTGSAYPFFKKQGINIASVLIDNALTVLKARKTGL</sequence>
<dbReference type="Gene3D" id="3.30.1490.20">
    <property type="entry name" value="ATP-grasp fold, A domain"/>
    <property type="match status" value="1"/>
</dbReference>
<gene>
    <name evidence="3" type="ORF">H9L42_14800</name>
</gene>
<evidence type="ECO:0000313" key="3">
    <source>
        <dbReference type="EMBL" id="MBC6681089.1"/>
    </source>
</evidence>
<dbReference type="AlphaFoldDB" id="A0A923ST59"/>
<dbReference type="InterPro" id="IPR003806">
    <property type="entry name" value="ATP-grasp_PylC-type"/>
</dbReference>
<dbReference type="Proteomes" id="UP000602647">
    <property type="component" value="Unassembled WGS sequence"/>
</dbReference>
<dbReference type="EMBL" id="JACRYT010000025">
    <property type="protein sequence ID" value="MBC6681089.1"/>
    <property type="molecule type" value="Genomic_DNA"/>
</dbReference>
<evidence type="ECO:0000313" key="4">
    <source>
        <dbReference type="Proteomes" id="UP000602647"/>
    </source>
</evidence>
<evidence type="ECO:0000256" key="1">
    <source>
        <dbReference type="PROSITE-ProRule" id="PRU00409"/>
    </source>
</evidence>
<proteinExistence type="predicted"/>
<dbReference type="PANTHER" id="PTHR23132:SF14">
    <property type="entry name" value="ATP-GRASP DOMAIN-CONTAINING PROTEIN"/>
    <property type="match status" value="1"/>
</dbReference>
<dbReference type="GO" id="GO:0046872">
    <property type="term" value="F:metal ion binding"/>
    <property type="evidence" value="ECO:0007669"/>
    <property type="project" value="InterPro"/>
</dbReference>
<feature type="domain" description="ATP-grasp" evidence="2">
    <location>
        <begin position="105"/>
        <end position="292"/>
    </location>
</feature>
<keyword evidence="1" id="KW-0547">Nucleotide-binding</keyword>
<dbReference type="GO" id="GO:0005524">
    <property type="term" value="F:ATP binding"/>
    <property type="evidence" value="ECO:0007669"/>
    <property type="project" value="UniProtKB-UniRule"/>
</dbReference>
<comment type="caution">
    <text evidence="3">The sequence shown here is derived from an EMBL/GenBank/DDBJ whole genome shotgun (WGS) entry which is preliminary data.</text>
</comment>
<organism evidence="3 4">
    <name type="scientific">Zhenpiania hominis</name>
    <dbReference type="NCBI Taxonomy" id="2763644"/>
    <lineage>
        <taxon>Bacteria</taxon>
        <taxon>Bacillati</taxon>
        <taxon>Bacillota</taxon>
        <taxon>Clostridia</taxon>
        <taxon>Peptostreptococcales</taxon>
        <taxon>Anaerovoracaceae</taxon>
        <taxon>Zhenpiania</taxon>
    </lineage>
</organism>
<keyword evidence="1" id="KW-0067">ATP-binding</keyword>
<dbReference type="InterPro" id="IPR011761">
    <property type="entry name" value="ATP-grasp"/>
</dbReference>
<name>A0A923ST59_9FIRM</name>
<dbReference type="PANTHER" id="PTHR23132">
    <property type="entry name" value="D-ALANINE--D-ALANINE LIGASE"/>
    <property type="match status" value="1"/>
</dbReference>
<dbReference type="GO" id="GO:0008716">
    <property type="term" value="F:D-alanine-D-alanine ligase activity"/>
    <property type="evidence" value="ECO:0007669"/>
    <property type="project" value="TreeGrafter"/>
</dbReference>
<dbReference type="SUPFAM" id="SSF56059">
    <property type="entry name" value="Glutathione synthetase ATP-binding domain-like"/>
    <property type="match status" value="1"/>
</dbReference>
<keyword evidence="4" id="KW-1185">Reference proteome</keyword>
<dbReference type="Gene3D" id="3.30.470.20">
    <property type="entry name" value="ATP-grasp fold, B domain"/>
    <property type="match status" value="1"/>
</dbReference>
<evidence type="ECO:0000259" key="2">
    <source>
        <dbReference type="PROSITE" id="PS50975"/>
    </source>
</evidence>
<accession>A0A923ST59</accession>
<dbReference type="Pfam" id="PF02655">
    <property type="entry name" value="ATP-grasp_3"/>
    <property type="match status" value="1"/>
</dbReference>
<protein>
    <submittedName>
        <fullName evidence="3">ATP-grasp domain-containing protein</fullName>
    </submittedName>
</protein>